<evidence type="ECO:0000256" key="2">
    <source>
        <dbReference type="ARBA" id="ARBA00023125"/>
    </source>
</evidence>
<dbReference type="CDD" id="cd01392">
    <property type="entry name" value="HTH_LacI"/>
    <property type="match status" value="1"/>
</dbReference>
<proteinExistence type="predicted"/>
<dbReference type="RefSeq" id="WP_071390044.1">
    <property type="nucleotide sequence ID" value="NZ_MLQS01000017.1"/>
</dbReference>
<name>A0A1S2M5A3_9BACI</name>
<dbReference type="Proteomes" id="UP000180057">
    <property type="component" value="Unassembled WGS sequence"/>
</dbReference>
<sequence>MAVTIKDVAKLANVAPSTVSRVIANSPRISEKTKVKVREAMEKLGYHPNFHARSLANKSTNTIGIVMPSSANKSFQNPFFPEVIRGISSKAYQENYGLYLSTGQTEEEIFQEVVHMVQGGRVDGIILLYSRVNDKIMPYLQQQKFPFVLIGRPYNEEIHSITYVNNDNYKAAKTVTEYLLLLGHRNIAFIGGELDFVVAVDHKKGYEQALKNAKIPIREEYIISHHELEQGGEDAIIQLMSSSVPPTALIGLDDIMTFGLLKMFSEMGIRVPDDISIVSFNNVLISELSSPPMTTVDINIFGLGFEAMKLLVEKIKEPTKEVKSVIIPHKLVKRQTCKALNRSEKKDE</sequence>
<evidence type="ECO:0000313" key="7">
    <source>
        <dbReference type="Proteomes" id="UP000180057"/>
    </source>
</evidence>
<dbReference type="PANTHER" id="PTHR30146">
    <property type="entry name" value="LACI-RELATED TRANSCRIPTIONAL REPRESSOR"/>
    <property type="match status" value="1"/>
</dbReference>
<dbReference type="OrthoDB" id="9788209at2"/>
<keyword evidence="7" id="KW-1185">Reference proteome</keyword>
<dbReference type="SUPFAM" id="SSF53822">
    <property type="entry name" value="Periplasmic binding protein-like I"/>
    <property type="match status" value="1"/>
</dbReference>
<evidence type="ECO:0000256" key="3">
    <source>
        <dbReference type="ARBA" id="ARBA00023163"/>
    </source>
</evidence>
<dbReference type="SUPFAM" id="SSF47413">
    <property type="entry name" value="lambda repressor-like DNA-binding domains"/>
    <property type="match status" value="1"/>
</dbReference>
<dbReference type="SMART" id="SM00354">
    <property type="entry name" value="HTH_LACI"/>
    <property type="match status" value="1"/>
</dbReference>
<evidence type="ECO:0000259" key="4">
    <source>
        <dbReference type="PROSITE" id="PS50932"/>
    </source>
</evidence>
<evidence type="ECO:0000313" key="5">
    <source>
        <dbReference type="EMBL" id="OIJ18440.1"/>
    </source>
</evidence>
<dbReference type="AlphaFoldDB" id="A0A1S2M5A3"/>
<dbReference type="EMBL" id="MLQS01000030">
    <property type="protein sequence ID" value="OIJ18440.1"/>
    <property type="molecule type" value="Genomic_DNA"/>
</dbReference>
<evidence type="ECO:0000313" key="6">
    <source>
        <dbReference type="EMBL" id="OIJ19919.1"/>
    </source>
</evidence>
<dbReference type="EMBL" id="MLQS01000017">
    <property type="protein sequence ID" value="OIJ19919.1"/>
    <property type="molecule type" value="Genomic_DNA"/>
</dbReference>
<evidence type="ECO:0000256" key="1">
    <source>
        <dbReference type="ARBA" id="ARBA00023015"/>
    </source>
</evidence>
<gene>
    <name evidence="6" type="ORF">BKP45_12780</name>
    <name evidence="5" type="ORF">BKP45_18495</name>
</gene>
<dbReference type="CDD" id="cd06294">
    <property type="entry name" value="PBP1_MalR-like"/>
    <property type="match status" value="1"/>
</dbReference>
<dbReference type="GO" id="GO:0000976">
    <property type="term" value="F:transcription cis-regulatory region binding"/>
    <property type="evidence" value="ECO:0007669"/>
    <property type="project" value="TreeGrafter"/>
</dbReference>
<accession>A0A1S2M5A3</accession>
<dbReference type="GO" id="GO:0003700">
    <property type="term" value="F:DNA-binding transcription factor activity"/>
    <property type="evidence" value="ECO:0007669"/>
    <property type="project" value="TreeGrafter"/>
</dbReference>
<reference evidence="6 7" key="1">
    <citation type="submission" date="2016-10" db="EMBL/GenBank/DDBJ databases">
        <title>Draft genome sequences of four alkaliphilic bacteria belonging to the Anaerobacillus genus.</title>
        <authorList>
            <person name="Bassil N.M."/>
            <person name="Lloyd J.R."/>
        </authorList>
    </citation>
    <scope>NUCLEOTIDE SEQUENCE [LARGE SCALE GENOMIC DNA]</scope>
    <source>
        <strain evidence="6 7">DSM 22531</strain>
    </source>
</reference>
<dbReference type="InterPro" id="IPR010982">
    <property type="entry name" value="Lambda_DNA-bd_dom_sf"/>
</dbReference>
<dbReference type="STRING" id="472963.BKP45_12780"/>
<dbReference type="InterPro" id="IPR046335">
    <property type="entry name" value="LacI/GalR-like_sensor"/>
</dbReference>
<dbReference type="Pfam" id="PF00356">
    <property type="entry name" value="LacI"/>
    <property type="match status" value="1"/>
</dbReference>
<comment type="caution">
    <text evidence="6">The sequence shown here is derived from an EMBL/GenBank/DDBJ whole genome shotgun (WGS) entry which is preliminary data.</text>
</comment>
<dbReference type="Gene3D" id="3.40.50.2300">
    <property type="match status" value="2"/>
</dbReference>
<dbReference type="PANTHER" id="PTHR30146:SF109">
    <property type="entry name" value="HTH-TYPE TRANSCRIPTIONAL REGULATOR GALS"/>
    <property type="match status" value="1"/>
</dbReference>
<dbReference type="Pfam" id="PF13377">
    <property type="entry name" value="Peripla_BP_3"/>
    <property type="match status" value="1"/>
</dbReference>
<keyword evidence="2" id="KW-0238">DNA-binding</keyword>
<organism evidence="6 7">
    <name type="scientific">Anaerobacillus alkalidiazotrophicus</name>
    <dbReference type="NCBI Taxonomy" id="472963"/>
    <lineage>
        <taxon>Bacteria</taxon>
        <taxon>Bacillati</taxon>
        <taxon>Bacillota</taxon>
        <taxon>Bacilli</taxon>
        <taxon>Bacillales</taxon>
        <taxon>Bacillaceae</taxon>
        <taxon>Anaerobacillus</taxon>
    </lineage>
</organism>
<keyword evidence="1" id="KW-0805">Transcription regulation</keyword>
<dbReference type="InterPro" id="IPR000843">
    <property type="entry name" value="HTH_LacI"/>
</dbReference>
<keyword evidence="3" id="KW-0804">Transcription</keyword>
<dbReference type="Gene3D" id="1.10.260.40">
    <property type="entry name" value="lambda repressor-like DNA-binding domains"/>
    <property type="match status" value="1"/>
</dbReference>
<dbReference type="InterPro" id="IPR028082">
    <property type="entry name" value="Peripla_BP_I"/>
</dbReference>
<dbReference type="PROSITE" id="PS50932">
    <property type="entry name" value="HTH_LACI_2"/>
    <property type="match status" value="1"/>
</dbReference>
<feature type="domain" description="HTH lacI-type" evidence="4">
    <location>
        <begin position="3"/>
        <end position="57"/>
    </location>
</feature>
<protein>
    <submittedName>
        <fullName evidence="6">LacI family transcriptional regulator</fullName>
    </submittedName>
</protein>